<comment type="caution">
    <text evidence="2">The sequence shown here is derived from an EMBL/GenBank/DDBJ whole genome shotgun (WGS) entry which is preliminary data.</text>
</comment>
<evidence type="ECO:0000256" key="1">
    <source>
        <dbReference type="SAM" id="MobiDB-lite"/>
    </source>
</evidence>
<keyword evidence="3" id="KW-1185">Reference proteome</keyword>
<gene>
    <name evidence="2" type="ORF">GHK86_21045</name>
</gene>
<proteinExistence type="predicted"/>
<protein>
    <submittedName>
        <fullName evidence="2">Uncharacterized protein</fullName>
    </submittedName>
</protein>
<reference evidence="2 3" key="1">
    <citation type="submission" date="2019-11" db="EMBL/GenBank/DDBJ databases">
        <title>Acidiferrimicrobium australis gen. nov., sp. nov., an acidophilic and obligately heterotrophic, member of the Actinobacteria that catalyses dissimilatory oxido- reduction of iron isolated from metal-rich acidic water in Chile.</title>
        <authorList>
            <person name="Gonzalez D."/>
            <person name="Huber K."/>
            <person name="Hedrich S."/>
            <person name="Rojas-Villalobos C."/>
            <person name="Quatrini R."/>
            <person name="Dinamarca M.A."/>
            <person name="Schwarz A."/>
            <person name="Canales C."/>
            <person name="Nancucheo I."/>
        </authorList>
    </citation>
    <scope>NUCLEOTIDE SEQUENCE [LARGE SCALE GENOMIC DNA]</scope>
    <source>
        <strain evidence="2 3">USS-CCA1</strain>
    </source>
</reference>
<evidence type="ECO:0000313" key="2">
    <source>
        <dbReference type="EMBL" id="MST35207.1"/>
    </source>
</evidence>
<evidence type="ECO:0000313" key="3">
    <source>
        <dbReference type="Proteomes" id="UP000437736"/>
    </source>
</evidence>
<organism evidence="2 3">
    <name type="scientific">Acidiferrimicrobium australe</name>
    <dbReference type="NCBI Taxonomy" id="2664430"/>
    <lineage>
        <taxon>Bacteria</taxon>
        <taxon>Bacillati</taxon>
        <taxon>Actinomycetota</taxon>
        <taxon>Acidimicrobiia</taxon>
        <taxon>Acidimicrobiales</taxon>
        <taxon>Acidimicrobiaceae</taxon>
        <taxon>Acidiferrimicrobium</taxon>
    </lineage>
</organism>
<feature type="region of interest" description="Disordered" evidence="1">
    <location>
        <begin position="81"/>
        <end position="117"/>
    </location>
</feature>
<feature type="compositionally biased region" description="Basic and acidic residues" evidence="1">
    <location>
        <begin position="96"/>
        <end position="117"/>
    </location>
</feature>
<feature type="non-terminal residue" evidence="2">
    <location>
        <position position="117"/>
    </location>
</feature>
<accession>A0ABW9QZC0</accession>
<dbReference type="EMBL" id="WJHE01001516">
    <property type="protein sequence ID" value="MST35207.1"/>
    <property type="molecule type" value="Genomic_DNA"/>
</dbReference>
<name>A0ABW9QZC0_9ACTN</name>
<sequence>MARRIEIELTSSRPDGSWTWRAAGALQPRGVLDGTLLHEGAKPGDVVKADAEFEIDGISIIAILPPREKHRSEPQRIELLAPTREAPGVTTQLAGRGDRRGPGRSDRRGPRPEGGAR</sequence>
<dbReference type="Proteomes" id="UP000437736">
    <property type="component" value="Unassembled WGS sequence"/>
</dbReference>